<dbReference type="GO" id="GO:0006310">
    <property type="term" value="P:DNA recombination"/>
    <property type="evidence" value="ECO:0007669"/>
    <property type="project" value="UniProtKB-KW"/>
</dbReference>
<evidence type="ECO:0000259" key="5">
    <source>
        <dbReference type="PROSITE" id="PS51900"/>
    </source>
</evidence>
<dbReference type="InterPro" id="IPR010998">
    <property type="entry name" value="Integrase_recombinase_N"/>
</dbReference>
<dbReference type="Gene3D" id="1.10.443.10">
    <property type="entry name" value="Intergrase catalytic core"/>
    <property type="match status" value="1"/>
</dbReference>
<keyword evidence="2 4" id="KW-0238">DNA-binding</keyword>
<evidence type="ECO:0000256" key="4">
    <source>
        <dbReference type="PROSITE-ProRule" id="PRU01248"/>
    </source>
</evidence>
<sequence length="422" mass="48964">MANSERTVEKRVFSGQILLYKRRFKGKESPFWRARISVPSSAGHLDFSTRSRYEAEAERIAIDRFREAEGRSQQGLPLRPTQFARVASEYLEWKQGQAKVKRCSENAYKYHRSIVESALNPFFGEMQLHKIRPMDVERFQEQRQNNGARPGVQVQPATINRDNAVLRAVFKFALRQDYILSIPTIENVSAFARRPSFSTEEADVLRSKLDDWVDAPHEFDGPHVRDYRRLFRLYCLVIYFAGIRPGKEMASLRWEDLELISEGGSTYVLLKVHTAKRKDGDLVVRPVIGLAELWQYFEQLEGSHLKKDFGFIFGHPRSTQLASAYVGRPVASFKTQWNHFIKWAGMEFEPSPPHRRRTIYSLRHLYFEQRLIHSDVRLHELAVNGGSSPEVIARWYHHATAKEYAPSLSKVIERVNEKPVNG</sequence>
<dbReference type="Gene3D" id="1.10.150.130">
    <property type="match status" value="1"/>
</dbReference>
<dbReference type="InterPro" id="IPR004107">
    <property type="entry name" value="Integrase_SAM-like_N"/>
</dbReference>
<dbReference type="Proteomes" id="UP000051298">
    <property type="component" value="Unassembled WGS sequence"/>
</dbReference>
<dbReference type="SUPFAM" id="SSF56349">
    <property type="entry name" value="DNA breaking-rejoining enzymes"/>
    <property type="match status" value="1"/>
</dbReference>
<dbReference type="PROSITE" id="PS51900">
    <property type="entry name" value="CB"/>
    <property type="match status" value="1"/>
</dbReference>
<name>A0A0P1EY10_9RHOB</name>
<dbReference type="GO" id="GO:0003677">
    <property type="term" value="F:DNA binding"/>
    <property type="evidence" value="ECO:0007669"/>
    <property type="project" value="UniProtKB-UniRule"/>
</dbReference>
<feature type="domain" description="Core-binding (CB)" evidence="5">
    <location>
        <begin position="81"/>
        <end position="174"/>
    </location>
</feature>
<accession>A0A0P1EY10</accession>
<reference evidence="6 7" key="1">
    <citation type="submission" date="2015-09" db="EMBL/GenBank/DDBJ databases">
        <authorList>
            <consortium name="Swine Surveillance"/>
        </authorList>
    </citation>
    <scope>NUCLEOTIDE SEQUENCE [LARGE SCALE GENOMIC DNA]</scope>
    <source>
        <strain evidence="6 7">CECT 5294</strain>
    </source>
</reference>
<dbReference type="EMBL" id="CYRX01000011">
    <property type="protein sequence ID" value="CUH59846.1"/>
    <property type="molecule type" value="Genomic_DNA"/>
</dbReference>
<evidence type="ECO:0000256" key="1">
    <source>
        <dbReference type="ARBA" id="ARBA00022908"/>
    </source>
</evidence>
<proteinExistence type="predicted"/>
<dbReference type="InterPro" id="IPR011010">
    <property type="entry name" value="DNA_brk_join_enz"/>
</dbReference>
<dbReference type="AlphaFoldDB" id="A0A0P1EY10"/>
<dbReference type="InterPro" id="IPR044068">
    <property type="entry name" value="CB"/>
</dbReference>
<evidence type="ECO:0000256" key="2">
    <source>
        <dbReference type="ARBA" id="ARBA00023125"/>
    </source>
</evidence>
<dbReference type="GO" id="GO:0015074">
    <property type="term" value="P:DNA integration"/>
    <property type="evidence" value="ECO:0007669"/>
    <property type="project" value="UniProtKB-KW"/>
</dbReference>
<dbReference type="InterPro" id="IPR013762">
    <property type="entry name" value="Integrase-like_cat_sf"/>
</dbReference>
<protein>
    <submittedName>
        <fullName evidence="6">Site-specific recombinase XerD</fullName>
    </submittedName>
</protein>
<evidence type="ECO:0000256" key="3">
    <source>
        <dbReference type="ARBA" id="ARBA00023172"/>
    </source>
</evidence>
<keyword evidence="3" id="KW-0233">DNA recombination</keyword>
<evidence type="ECO:0000313" key="6">
    <source>
        <dbReference type="EMBL" id="CUH59846.1"/>
    </source>
</evidence>
<evidence type="ECO:0000313" key="7">
    <source>
        <dbReference type="Proteomes" id="UP000051298"/>
    </source>
</evidence>
<organism evidence="6 7">
    <name type="scientific">Thalassobacter stenotrophicus</name>
    <dbReference type="NCBI Taxonomy" id="266809"/>
    <lineage>
        <taxon>Bacteria</taxon>
        <taxon>Pseudomonadati</taxon>
        <taxon>Pseudomonadota</taxon>
        <taxon>Alphaproteobacteria</taxon>
        <taxon>Rhodobacterales</taxon>
        <taxon>Roseobacteraceae</taxon>
        <taxon>Thalassobacter</taxon>
    </lineage>
</organism>
<keyword evidence="1" id="KW-0229">DNA integration</keyword>
<dbReference type="Pfam" id="PF14659">
    <property type="entry name" value="Phage_int_SAM_3"/>
    <property type="match status" value="1"/>
</dbReference>
<gene>
    <name evidence="6" type="ORF">THS5294_01134</name>
</gene>
<dbReference type="RefSeq" id="WP_058122949.1">
    <property type="nucleotide sequence ID" value="NZ_CYRX01000011.1"/>
</dbReference>